<organism evidence="1 2">
    <name type="scientific">Timema podura</name>
    <name type="common">Walking stick</name>
    <dbReference type="NCBI Taxonomy" id="61482"/>
    <lineage>
        <taxon>Eukaryota</taxon>
        <taxon>Metazoa</taxon>
        <taxon>Ecdysozoa</taxon>
        <taxon>Arthropoda</taxon>
        <taxon>Hexapoda</taxon>
        <taxon>Insecta</taxon>
        <taxon>Pterygota</taxon>
        <taxon>Neoptera</taxon>
        <taxon>Polyneoptera</taxon>
        <taxon>Phasmatodea</taxon>
        <taxon>Timematodea</taxon>
        <taxon>Timematoidea</taxon>
        <taxon>Timematidae</taxon>
        <taxon>Timema</taxon>
    </lineage>
</organism>
<proteinExistence type="predicted"/>
<protein>
    <submittedName>
        <fullName evidence="1">Uncharacterized protein</fullName>
    </submittedName>
</protein>
<gene>
    <name evidence="1" type="ORF">TPAB3V08_LOCUS5655</name>
</gene>
<dbReference type="EMBL" id="CAJPIN010007756">
    <property type="protein sequence ID" value="CAG2058686.1"/>
    <property type="molecule type" value="Genomic_DNA"/>
</dbReference>
<dbReference type="SUPFAM" id="SSF56327">
    <property type="entry name" value="LDH C-terminal domain-like"/>
    <property type="match status" value="1"/>
</dbReference>
<dbReference type="Proteomes" id="UP001153148">
    <property type="component" value="Unassembled WGS sequence"/>
</dbReference>
<evidence type="ECO:0000313" key="2">
    <source>
        <dbReference type="Proteomes" id="UP001153148"/>
    </source>
</evidence>
<accession>A0ABN7NV11</accession>
<keyword evidence="2" id="KW-1185">Reference proteome</keyword>
<sequence length="199" mass="22438">MFLFAYSAYNLIKMKGYTSWAVALSVSAIAGAILKNTMEVMPVTTYIKELFTWCARVKRLYVRNCLLGVNEPKRLYAGNCLLGEHEQRDCKPETAYLVCTSQRDCRPETAYLLANASVVLSSTVEDGEIEVRISVGGFGTGSKLSLVRVNEELLELKSWQLRFIKLRLKGWRLRCTDNMTRSIIVNRRRPLGRCGSIGG</sequence>
<comment type="caution">
    <text evidence="1">The sequence shown here is derived from an EMBL/GenBank/DDBJ whole genome shotgun (WGS) entry which is preliminary data.</text>
</comment>
<dbReference type="InterPro" id="IPR015955">
    <property type="entry name" value="Lactate_DH/Glyco_Ohase_4_C"/>
</dbReference>
<reference evidence="1" key="1">
    <citation type="submission" date="2021-03" db="EMBL/GenBank/DDBJ databases">
        <authorList>
            <person name="Tran Van P."/>
        </authorList>
    </citation>
    <scope>NUCLEOTIDE SEQUENCE</scope>
</reference>
<dbReference type="Gene3D" id="3.90.110.10">
    <property type="entry name" value="Lactate dehydrogenase/glycoside hydrolase, family 4, C-terminal"/>
    <property type="match status" value="1"/>
</dbReference>
<name>A0ABN7NV11_TIMPD</name>
<evidence type="ECO:0000313" key="1">
    <source>
        <dbReference type="EMBL" id="CAG2058686.1"/>
    </source>
</evidence>